<dbReference type="GO" id="GO:0046872">
    <property type="term" value="F:metal ion binding"/>
    <property type="evidence" value="ECO:0007669"/>
    <property type="project" value="UniProtKB-KW"/>
</dbReference>
<feature type="active site" description="Proton acceptor" evidence="11">
    <location>
        <position position="88"/>
    </location>
</feature>
<dbReference type="Gene3D" id="3.20.20.70">
    <property type="entry name" value="Aldolase class I"/>
    <property type="match status" value="1"/>
</dbReference>
<keyword evidence="10 11" id="KW-0411">Iron-sulfur</keyword>
<comment type="function">
    <text evidence="11">Specifically methylates position 2 of adenine 2503 in 23S rRNA and position 2 of adenine 37 in tRNAs.</text>
</comment>
<keyword evidence="5 11" id="KW-0489">Methyltransferase</keyword>
<dbReference type="SFLD" id="SFLDF00275">
    <property type="entry name" value="adenosine_C2_methyltransferase"/>
    <property type="match status" value="1"/>
</dbReference>
<evidence type="ECO:0000256" key="11">
    <source>
        <dbReference type="HAMAP-Rule" id="MF_01849"/>
    </source>
</evidence>
<reference evidence="13" key="1">
    <citation type="submission" date="2020-02" db="EMBL/GenBank/DDBJ databases">
        <authorList>
            <person name="Meier V. D."/>
        </authorList>
    </citation>
    <scope>NUCLEOTIDE SEQUENCE</scope>
    <source>
        <strain evidence="13">AVDCRST_MAG28</strain>
    </source>
</reference>
<evidence type="ECO:0000256" key="3">
    <source>
        <dbReference type="ARBA" id="ARBA00022490"/>
    </source>
</evidence>
<proteinExistence type="inferred from homology"/>
<dbReference type="InterPro" id="IPR040072">
    <property type="entry name" value="Methyltransferase_A"/>
</dbReference>
<evidence type="ECO:0000256" key="9">
    <source>
        <dbReference type="ARBA" id="ARBA00023004"/>
    </source>
</evidence>
<evidence type="ECO:0000256" key="2">
    <source>
        <dbReference type="ARBA" id="ARBA00022485"/>
    </source>
</evidence>
<evidence type="ECO:0000256" key="10">
    <source>
        <dbReference type="ARBA" id="ARBA00023014"/>
    </source>
</evidence>
<dbReference type="Gene3D" id="1.10.150.530">
    <property type="match status" value="1"/>
</dbReference>
<evidence type="ECO:0000256" key="4">
    <source>
        <dbReference type="ARBA" id="ARBA00022552"/>
    </source>
</evidence>
<dbReference type="PANTHER" id="PTHR30544:SF5">
    <property type="entry name" value="RADICAL SAM CORE DOMAIN-CONTAINING PROTEIN"/>
    <property type="match status" value="1"/>
</dbReference>
<keyword evidence="4 11" id="KW-0698">rRNA processing</keyword>
<evidence type="ECO:0000256" key="7">
    <source>
        <dbReference type="ARBA" id="ARBA00022691"/>
    </source>
</evidence>
<keyword evidence="2 11" id="KW-0004">4Fe-4S</keyword>
<feature type="binding site" evidence="11">
    <location>
        <begin position="213"/>
        <end position="215"/>
    </location>
    <ligand>
        <name>S-adenosyl-L-methionine</name>
        <dbReference type="ChEBI" id="CHEBI:59789"/>
    </ligand>
</feature>
<comment type="catalytic activity">
    <reaction evidence="11">
        <text>adenosine(37) in tRNA + 2 reduced [2Fe-2S]-[ferredoxin] + 2 S-adenosyl-L-methionine = 2-methyladenosine(37) in tRNA + 5'-deoxyadenosine + L-methionine + 2 oxidized [2Fe-2S]-[ferredoxin] + S-adenosyl-L-homocysteine</text>
        <dbReference type="Rhea" id="RHEA:43332"/>
        <dbReference type="Rhea" id="RHEA-COMP:10000"/>
        <dbReference type="Rhea" id="RHEA-COMP:10001"/>
        <dbReference type="Rhea" id="RHEA-COMP:10162"/>
        <dbReference type="Rhea" id="RHEA-COMP:10485"/>
        <dbReference type="ChEBI" id="CHEBI:17319"/>
        <dbReference type="ChEBI" id="CHEBI:33737"/>
        <dbReference type="ChEBI" id="CHEBI:33738"/>
        <dbReference type="ChEBI" id="CHEBI:57844"/>
        <dbReference type="ChEBI" id="CHEBI:57856"/>
        <dbReference type="ChEBI" id="CHEBI:59789"/>
        <dbReference type="ChEBI" id="CHEBI:74411"/>
        <dbReference type="ChEBI" id="CHEBI:74497"/>
        <dbReference type="EC" id="2.1.1.192"/>
    </reaction>
</comment>
<evidence type="ECO:0000313" key="13">
    <source>
        <dbReference type="EMBL" id="CAA9466834.1"/>
    </source>
</evidence>
<keyword evidence="11" id="KW-0819">tRNA processing</keyword>
<feature type="binding site" evidence="11">
    <location>
        <position position="115"/>
    </location>
    <ligand>
        <name>[4Fe-4S] cluster</name>
        <dbReference type="ChEBI" id="CHEBI:49883"/>
        <note>4Fe-4S-S-AdoMet</note>
    </ligand>
</feature>
<evidence type="ECO:0000256" key="6">
    <source>
        <dbReference type="ARBA" id="ARBA00022679"/>
    </source>
</evidence>
<dbReference type="EC" id="2.1.1.192" evidence="11"/>
<comment type="cofactor">
    <cofactor evidence="11">
        <name>[4Fe-4S] cluster</name>
        <dbReference type="ChEBI" id="CHEBI:49883"/>
    </cofactor>
    <text evidence="11">Binds 1 [4Fe-4S] cluster. The cluster is coordinated with 3 cysteines and an exchangeable S-adenosyl-L-methionine.</text>
</comment>
<keyword evidence="6 11" id="KW-0808">Transferase</keyword>
<dbReference type="GO" id="GO:0030488">
    <property type="term" value="P:tRNA methylation"/>
    <property type="evidence" value="ECO:0007669"/>
    <property type="project" value="UniProtKB-UniRule"/>
</dbReference>
<dbReference type="GO" id="GO:0000049">
    <property type="term" value="F:tRNA binding"/>
    <property type="evidence" value="ECO:0007669"/>
    <property type="project" value="UniProtKB-UniRule"/>
</dbReference>
<dbReference type="GO" id="GO:0070040">
    <property type="term" value="F:rRNA (adenine(2503)-C2-)-methyltransferase activity"/>
    <property type="evidence" value="ECO:0007669"/>
    <property type="project" value="UniProtKB-UniRule"/>
</dbReference>
<comment type="subcellular location">
    <subcellularLocation>
        <location evidence="1 11">Cytoplasm</location>
    </subcellularLocation>
</comment>
<dbReference type="InterPro" id="IPR027492">
    <property type="entry name" value="RNA_MTrfase_RlmN"/>
</dbReference>
<comment type="catalytic activity">
    <reaction evidence="11">
        <text>adenosine(2503) in 23S rRNA + 2 reduced [2Fe-2S]-[ferredoxin] + 2 S-adenosyl-L-methionine = 2-methyladenosine(2503) in 23S rRNA + 5'-deoxyadenosine + L-methionine + 2 oxidized [2Fe-2S]-[ferredoxin] + S-adenosyl-L-homocysteine</text>
        <dbReference type="Rhea" id="RHEA:42916"/>
        <dbReference type="Rhea" id="RHEA-COMP:10000"/>
        <dbReference type="Rhea" id="RHEA-COMP:10001"/>
        <dbReference type="Rhea" id="RHEA-COMP:10152"/>
        <dbReference type="Rhea" id="RHEA-COMP:10282"/>
        <dbReference type="ChEBI" id="CHEBI:17319"/>
        <dbReference type="ChEBI" id="CHEBI:33737"/>
        <dbReference type="ChEBI" id="CHEBI:33738"/>
        <dbReference type="ChEBI" id="CHEBI:57844"/>
        <dbReference type="ChEBI" id="CHEBI:57856"/>
        <dbReference type="ChEBI" id="CHEBI:59789"/>
        <dbReference type="ChEBI" id="CHEBI:74411"/>
        <dbReference type="ChEBI" id="CHEBI:74497"/>
        <dbReference type="EC" id="2.1.1.192"/>
    </reaction>
</comment>
<dbReference type="InterPro" id="IPR004383">
    <property type="entry name" value="rRNA_lsu_MTrfase_RlmN/Cfr"/>
</dbReference>
<dbReference type="InterPro" id="IPR013785">
    <property type="entry name" value="Aldolase_TIM"/>
</dbReference>
<feature type="active site" description="S-methylcysteine intermediate" evidence="11">
    <location>
        <position position="331"/>
    </location>
</feature>
<dbReference type="GO" id="GO:0070475">
    <property type="term" value="P:rRNA base methylation"/>
    <property type="evidence" value="ECO:0007669"/>
    <property type="project" value="UniProtKB-UniRule"/>
</dbReference>
<keyword evidence="3 11" id="KW-0963">Cytoplasm</keyword>
<organism evidence="13">
    <name type="scientific">uncultured Rubrobacteraceae bacterium</name>
    <dbReference type="NCBI Taxonomy" id="349277"/>
    <lineage>
        <taxon>Bacteria</taxon>
        <taxon>Bacillati</taxon>
        <taxon>Actinomycetota</taxon>
        <taxon>Rubrobacteria</taxon>
        <taxon>Rubrobacterales</taxon>
        <taxon>Rubrobacteraceae</taxon>
        <taxon>environmental samples</taxon>
    </lineage>
</organism>
<dbReference type="SUPFAM" id="SSF102114">
    <property type="entry name" value="Radical SAM enzymes"/>
    <property type="match status" value="1"/>
</dbReference>
<feature type="binding site" evidence="11">
    <location>
        <position position="108"/>
    </location>
    <ligand>
        <name>[4Fe-4S] cluster</name>
        <dbReference type="ChEBI" id="CHEBI:49883"/>
        <note>4Fe-4S-S-AdoMet</note>
    </ligand>
</feature>
<dbReference type="NCBIfam" id="TIGR00048">
    <property type="entry name" value="rRNA_mod_RlmN"/>
    <property type="match status" value="1"/>
</dbReference>
<feature type="binding site" evidence="11">
    <location>
        <position position="289"/>
    </location>
    <ligand>
        <name>S-adenosyl-L-methionine</name>
        <dbReference type="ChEBI" id="CHEBI:59789"/>
    </ligand>
</feature>
<accession>A0A6J4RD32</accession>
<dbReference type="PANTHER" id="PTHR30544">
    <property type="entry name" value="23S RRNA METHYLTRANSFERASE"/>
    <property type="match status" value="1"/>
</dbReference>
<feature type="binding site" evidence="11">
    <location>
        <begin position="158"/>
        <end position="159"/>
    </location>
    <ligand>
        <name>S-adenosyl-L-methionine</name>
        <dbReference type="ChEBI" id="CHEBI:59789"/>
    </ligand>
</feature>
<name>A0A6J4RD32_9ACTN</name>
<dbReference type="FunFam" id="3.20.20.70:FF:000014">
    <property type="entry name" value="Probable dual-specificity RNA methyltransferase RlmN"/>
    <property type="match status" value="1"/>
</dbReference>
<evidence type="ECO:0000256" key="1">
    <source>
        <dbReference type="ARBA" id="ARBA00004496"/>
    </source>
</evidence>
<keyword evidence="9 11" id="KW-0408">Iron</keyword>
<dbReference type="InterPro" id="IPR007197">
    <property type="entry name" value="rSAM"/>
</dbReference>
<dbReference type="GO" id="GO:0002935">
    <property type="term" value="F:tRNA (adenine(37)-C2)-methyltransferase activity"/>
    <property type="evidence" value="ECO:0007669"/>
    <property type="project" value="UniProtKB-UniRule"/>
</dbReference>
<dbReference type="SFLD" id="SFLDG01062">
    <property type="entry name" value="methyltransferase_(Class_A)"/>
    <property type="match status" value="1"/>
</dbReference>
<keyword evidence="11" id="KW-1015">Disulfide bond</keyword>
<dbReference type="GO" id="GO:0005737">
    <property type="term" value="C:cytoplasm"/>
    <property type="evidence" value="ECO:0007669"/>
    <property type="project" value="UniProtKB-SubCell"/>
</dbReference>
<dbReference type="Pfam" id="PF04055">
    <property type="entry name" value="Radical_SAM"/>
    <property type="match status" value="1"/>
</dbReference>
<feature type="domain" description="Radical SAM core" evidence="12">
    <location>
        <begin position="94"/>
        <end position="326"/>
    </location>
</feature>
<dbReference type="GO" id="GO:0051539">
    <property type="term" value="F:4 iron, 4 sulfur cluster binding"/>
    <property type="evidence" value="ECO:0007669"/>
    <property type="project" value="UniProtKB-UniRule"/>
</dbReference>
<comment type="caution">
    <text evidence="11">Lacks conserved residue(s) required for the propagation of feature annotation.</text>
</comment>
<feature type="binding site" evidence="11">
    <location>
        <position position="190"/>
    </location>
    <ligand>
        <name>S-adenosyl-L-methionine</name>
        <dbReference type="ChEBI" id="CHEBI:59789"/>
    </ligand>
</feature>
<dbReference type="PIRSF" id="PIRSF006004">
    <property type="entry name" value="CHP00048"/>
    <property type="match status" value="1"/>
</dbReference>
<feature type="binding site" evidence="11">
    <location>
        <position position="112"/>
    </location>
    <ligand>
        <name>[4Fe-4S] cluster</name>
        <dbReference type="ChEBI" id="CHEBI:49883"/>
        <note>4Fe-4S-S-AdoMet</note>
    </ligand>
</feature>
<protein>
    <recommendedName>
        <fullName evidence="11">Probable dual-specificity RNA methyltransferase RlmN</fullName>
        <ecNumber evidence="11">2.1.1.192</ecNumber>
    </recommendedName>
    <alternativeName>
        <fullName evidence="11">23S rRNA (adenine(2503)-C(2))-methyltransferase</fullName>
    </alternativeName>
    <alternativeName>
        <fullName evidence="11">23S rRNA m2A2503 methyltransferase</fullName>
    </alternativeName>
    <alternativeName>
        <fullName evidence="11">Ribosomal RNA large subunit methyltransferase N</fullName>
    </alternativeName>
    <alternativeName>
        <fullName evidence="11">tRNA (adenine(37)-C(2))-methyltransferase</fullName>
    </alternativeName>
    <alternativeName>
        <fullName evidence="11">tRNA m2A37 methyltransferase</fullName>
    </alternativeName>
</protein>
<comment type="miscellaneous">
    <text evidence="11">Reaction proceeds by a ping-pong mechanism involving intermediate methylation of a conserved cysteine residue.</text>
</comment>
<dbReference type="CDD" id="cd01335">
    <property type="entry name" value="Radical_SAM"/>
    <property type="match status" value="1"/>
</dbReference>
<dbReference type="InterPro" id="IPR058240">
    <property type="entry name" value="rSAM_sf"/>
</dbReference>
<gene>
    <name evidence="11" type="primary">rlmN</name>
    <name evidence="13" type="ORF">AVDCRST_MAG28-4183</name>
</gene>
<dbReference type="AlphaFoldDB" id="A0A6J4RD32"/>
<keyword evidence="8 11" id="KW-0479">Metal-binding</keyword>
<dbReference type="HAMAP" id="MF_01849">
    <property type="entry name" value="RNA_methyltr_RlmN"/>
    <property type="match status" value="1"/>
</dbReference>
<dbReference type="PROSITE" id="PS51918">
    <property type="entry name" value="RADICAL_SAM"/>
    <property type="match status" value="1"/>
</dbReference>
<comment type="similarity">
    <text evidence="11">Belongs to the radical SAM superfamily. RlmN family.</text>
</comment>
<evidence type="ECO:0000259" key="12">
    <source>
        <dbReference type="PROSITE" id="PS51918"/>
    </source>
</evidence>
<sequence>MKAEEFIPEVEKVLEERGEPAYRLKQAYAALCNGLARDWEEATALPKALRAALKEEAPAAVLQLTRTSRATDGTRKYLFETHDGHLIETVMIPERDRRTVCISTQVGCPMACKFCATGLLGIKRNLKAREIAEQVFVAARDLASASERVTNVVVMGMGEPFLNYDETLLALKVLNDGDGYNLAARHIAVSTSGLVDRIRRFADEPEQFHLAISLHTPFQDEREQIMPIASRHSVPVLMNAARYYVEETRRKLFFEYTLLARVNDQPRHVRALAELLDHPLYHLNLLRFNWTDTGFTATPKPEAKEFLRYARELGLSATLRPSRGQDIDAACGQLAAKDLAARPPLAVSLRAKPTPAR</sequence>
<dbReference type="EMBL" id="CADCVE010000107">
    <property type="protein sequence ID" value="CAA9466834.1"/>
    <property type="molecule type" value="Genomic_DNA"/>
</dbReference>
<dbReference type="SFLD" id="SFLDS00029">
    <property type="entry name" value="Radical_SAM"/>
    <property type="match status" value="1"/>
</dbReference>
<keyword evidence="7 11" id="KW-0949">S-adenosyl-L-methionine</keyword>
<dbReference type="GO" id="GO:0019843">
    <property type="term" value="F:rRNA binding"/>
    <property type="evidence" value="ECO:0007669"/>
    <property type="project" value="UniProtKB-UniRule"/>
</dbReference>
<evidence type="ECO:0000256" key="5">
    <source>
        <dbReference type="ARBA" id="ARBA00022603"/>
    </source>
</evidence>
<evidence type="ECO:0000256" key="8">
    <source>
        <dbReference type="ARBA" id="ARBA00022723"/>
    </source>
</evidence>